<dbReference type="Gene3D" id="1.10.12.10">
    <property type="entry name" value="Lyase 2-enoyl-coa Hydratase, Chain A, domain 2"/>
    <property type="match status" value="1"/>
</dbReference>
<dbReference type="RefSeq" id="WP_037228576.1">
    <property type="nucleotide sequence ID" value="NZ_BAWF01000009.1"/>
</dbReference>
<dbReference type="CDD" id="cd06558">
    <property type="entry name" value="crotonase-like"/>
    <property type="match status" value="1"/>
</dbReference>
<dbReference type="PANTHER" id="PTHR43802">
    <property type="entry name" value="ENOYL-COA HYDRATASE"/>
    <property type="match status" value="1"/>
</dbReference>
<feature type="region of interest" description="Disordered" evidence="7">
    <location>
        <begin position="232"/>
        <end position="254"/>
    </location>
</feature>
<dbReference type="GO" id="GO:0004300">
    <property type="term" value="F:enoyl-CoA hydratase activity"/>
    <property type="evidence" value="ECO:0007669"/>
    <property type="project" value="UniProtKB-EC"/>
</dbReference>
<comment type="caution">
    <text evidence="8">The sequence shown here is derived from an EMBL/GenBank/DDBJ whole genome shotgun (WGS) entry which is preliminary data.</text>
</comment>
<dbReference type="OrthoDB" id="4284283at2"/>
<dbReference type="PANTHER" id="PTHR43802:SF1">
    <property type="entry name" value="IP11341P-RELATED"/>
    <property type="match status" value="1"/>
</dbReference>
<evidence type="ECO:0000256" key="4">
    <source>
        <dbReference type="ARBA" id="ARBA00023709"/>
    </source>
</evidence>
<dbReference type="InterPro" id="IPR014748">
    <property type="entry name" value="Enoyl-CoA_hydra_C"/>
</dbReference>
<dbReference type="EMBL" id="BAWF01000009">
    <property type="protein sequence ID" value="GAF43655.1"/>
    <property type="molecule type" value="Genomic_DNA"/>
</dbReference>
<name>X0QYG4_RHOWR</name>
<proteinExistence type="inferred from homology"/>
<reference evidence="8 9" key="1">
    <citation type="submission" date="2014-02" db="EMBL/GenBank/DDBJ databases">
        <title>Whole genome shotgun sequence of Rhodococcus wratislaviensis NBRC 100605.</title>
        <authorList>
            <person name="Hosoyama A."/>
            <person name="Tsuchikane K."/>
            <person name="Yoshida I."/>
            <person name="Ohji S."/>
            <person name="Ichikawa N."/>
            <person name="Yamazoe A."/>
            <person name="Fujita N."/>
        </authorList>
    </citation>
    <scope>NUCLEOTIDE SEQUENCE [LARGE SCALE GENOMIC DNA]</scope>
    <source>
        <strain evidence="8 9">NBRC 100605</strain>
    </source>
</reference>
<dbReference type="InterPro" id="IPR001753">
    <property type="entry name" value="Enoyl-CoA_hydra/iso"/>
</dbReference>
<comment type="similarity">
    <text evidence="2 6">Belongs to the enoyl-CoA hydratase/isomerase family.</text>
</comment>
<evidence type="ECO:0000256" key="1">
    <source>
        <dbReference type="ARBA" id="ARBA00002994"/>
    </source>
</evidence>
<dbReference type="AlphaFoldDB" id="X0QYG4"/>
<feature type="compositionally biased region" description="Basic and acidic residues" evidence="7">
    <location>
        <begin position="244"/>
        <end position="254"/>
    </location>
</feature>
<keyword evidence="3" id="KW-0276">Fatty acid metabolism</keyword>
<keyword evidence="9" id="KW-1185">Reference proteome</keyword>
<evidence type="ECO:0000256" key="2">
    <source>
        <dbReference type="ARBA" id="ARBA00005254"/>
    </source>
</evidence>
<evidence type="ECO:0000256" key="7">
    <source>
        <dbReference type="SAM" id="MobiDB-lite"/>
    </source>
</evidence>
<evidence type="ECO:0000256" key="3">
    <source>
        <dbReference type="ARBA" id="ARBA00022832"/>
    </source>
</evidence>
<dbReference type="GO" id="GO:0006631">
    <property type="term" value="P:fatty acid metabolic process"/>
    <property type="evidence" value="ECO:0007669"/>
    <property type="project" value="UniProtKB-KW"/>
</dbReference>
<accession>X0QYG4</accession>
<comment type="catalytic activity">
    <reaction evidence="4">
        <text>a (3S)-3-hydroxyacyl-CoA = a (2E)-enoyl-CoA + H2O</text>
        <dbReference type="Rhea" id="RHEA:16105"/>
        <dbReference type="ChEBI" id="CHEBI:15377"/>
        <dbReference type="ChEBI" id="CHEBI:57318"/>
        <dbReference type="ChEBI" id="CHEBI:58856"/>
        <dbReference type="EC" id="4.2.1.17"/>
    </reaction>
</comment>
<keyword evidence="3" id="KW-0443">Lipid metabolism</keyword>
<dbReference type="PROSITE" id="PS00166">
    <property type="entry name" value="ENOYL_COA_HYDRATASE"/>
    <property type="match status" value="1"/>
</dbReference>
<comment type="function">
    <text evidence="1">Could possibly oxidize fatty acids using specific components.</text>
</comment>
<evidence type="ECO:0000256" key="6">
    <source>
        <dbReference type="RuleBase" id="RU003707"/>
    </source>
</evidence>
<dbReference type="InterPro" id="IPR029045">
    <property type="entry name" value="ClpP/crotonase-like_dom_sf"/>
</dbReference>
<protein>
    <submittedName>
        <fullName evidence="8">Enoyl-CoA hydratase</fullName>
    </submittedName>
</protein>
<evidence type="ECO:0000313" key="8">
    <source>
        <dbReference type="EMBL" id="GAF43655.1"/>
    </source>
</evidence>
<sequence>MTDTVITEQVGRILITTLNRPQVHNAIDGEAARGLARALDELDENDSISVGILTGAGHTFCAGMDLKAFLTGDTPEIPGRGLGGLTERPPRKPLIAAVEGWALAGGLELMLACDMVVAGEDAKFGVPEVKRALVAGGGGALRLPKLIPPAFAMELLLTGEPIDAARAAAMGLVNRVVPTGEALDTARELAAVIAGNGPLAVAATKEIARRTSDWTEKEGWVEQRRLMETVNNSSDAKEGALAFTERRHPQWRGE</sequence>
<dbReference type="NCBIfam" id="NF006100">
    <property type="entry name" value="PRK08252.1"/>
    <property type="match status" value="1"/>
</dbReference>
<dbReference type="Pfam" id="PF00378">
    <property type="entry name" value="ECH_1"/>
    <property type="match status" value="1"/>
</dbReference>
<evidence type="ECO:0000313" key="9">
    <source>
        <dbReference type="Proteomes" id="UP000019491"/>
    </source>
</evidence>
<dbReference type="Gene3D" id="3.90.226.10">
    <property type="entry name" value="2-enoyl-CoA Hydratase, Chain A, domain 1"/>
    <property type="match status" value="1"/>
</dbReference>
<comment type="catalytic activity">
    <reaction evidence="5">
        <text>a 4-saturated-(3S)-3-hydroxyacyl-CoA = a (3E)-enoyl-CoA + H2O</text>
        <dbReference type="Rhea" id="RHEA:20724"/>
        <dbReference type="ChEBI" id="CHEBI:15377"/>
        <dbReference type="ChEBI" id="CHEBI:58521"/>
        <dbReference type="ChEBI" id="CHEBI:137480"/>
        <dbReference type="EC" id="4.2.1.17"/>
    </reaction>
</comment>
<evidence type="ECO:0000256" key="5">
    <source>
        <dbReference type="ARBA" id="ARBA00023717"/>
    </source>
</evidence>
<gene>
    <name evidence="8" type="primary">echA</name>
    <name evidence="8" type="ORF">RW1_009_00790</name>
</gene>
<dbReference type="SUPFAM" id="SSF52096">
    <property type="entry name" value="ClpP/crotonase"/>
    <property type="match status" value="1"/>
</dbReference>
<dbReference type="Proteomes" id="UP000019491">
    <property type="component" value="Unassembled WGS sequence"/>
</dbReference>
<dbReference type="InterPro" id="IPR018376">
    <property type="entry name" value="Enoyl-CoA_hyd/isom_CS"/>
</dbReference>
<organism evidence="8 9">
    <name type="scientific">Rhodococcus wratislaviensis NBRC 100605</name>
    <dbReference type="NCBI Taxonomy" id="1219028"/>
    <lineage>
        <taxon>Bacteria</taxon>
        <taxon>Bacillati</taxon>
        <taxon>Actinomycetota</taxon>
        <taxon>Actinomycetes</taxon>
        <taxon>Mycobacteriales</taxon>
        <taxon>Nocardiaceae</taxon>
        <taxon>Rhodococcus</taxon>
    </lineage>
</organism>